<evidence type="ECO:0000313" key="3">
    <source>
        <dbReference type="Proteomes" id="UP000184286"/>
    </source>
</evidence>
<accession>A0A1V6MZI7</accession>
<proteinExistence type="predicted"/>
<feature type="domain" description="Calcineurin-like phosphoesterase" evidence="1">
    <location>
        <begin position="2"/>
        <end position="207"/>
    </location>
</feature>
<dbReference type="SUPFAM" id="SSF56300">
    <property type="entry name" value="Metallo-dependent phosphatases"/>
    <property type="match status" value="1"/>
</dbReference>
<dbReference type="GO" id="GO:0000398">
    <property type="term" value="P:mRNA splicing, via spliceosome"/>
    <property type="evidence" value="ECO:0007669"/>
    <property type="project" value="TreeGrafter"/>
</dbReference>
<dbReference type="Proteomes" id="UP000184286">
    <property type="component" value="Unassembled WGS sequence"/>
</dbReference>
<evidence type="ECO:0000313" key="2">
    <source>
        <dbReference type="EMBL" id="OQD57851.1"/>
    </source>
</evidence>
<evidence type="ECO:0000259" key="1">
    <source>
        <dbReference type="Pfam" id="PF00149"/>
    </source>
</evidence>
<dbReference type="EMBL" id="MPOH02000001">
    <property type="protein sequence ID" value="OQD57851.1"/>
    <property type="molecule type" value="Genomic_DNA"/>
</dbReference>
<reference evidence="2 3" key="2">
    <citation type="submission" date="2017-02" db="EMBL/GenBank/DDBJ databases">
        <title>Draft genome sequence of Streptomyces phaeoluteigriseus type strain DSM41896.</title>
        <authorList>
            <person name="Salih T.S."/>
            <person name="Algora Gallardo L."/>
            <person name="Melo Santos T."/>
            <person name="Filgueira Martinez S."/>
            <person name="Herron P.R."/>
        </authorList>
    </citation>
    <scope>NUCLEOTIDE SEQUENCE [LARGE SCALE GENOMIC DNA]</scope>
    <source>
        <strain evidence="2 3">DSM 41896</strain>
    </source>
</reference>
<name>A0A1V6MZI7_9ACTN</name>
<dbReference type="InterPro" id="IPR004843">
    <property type="entry name" value="Calcineurin-like_PHP"/>
</dbReference>
<dbReference type="Gene3D" id="3.60.21.10">
    <property type="match status" value="1"/>
</dbReference>
<dbReference type="PANTHER" id="PTHR12849">
    <property type="entry name" value="RNA LARIAT DEBRANCHING ENZYME"/>
    <property type="match status" value="1"/>
</dbReference>
<dbReference type="AlphaFoldDB" id="A0A1V6MZI7"/>
<reference evidence="3" key="1">
    <citation type="submission" date="2016-11" db="EMBL/GenBank/DDBJ databases">
        <authorList>
            <person name="Schniete J.K."/>
            <person name="Salih T."/>
            <person name="Algora Gallardo L."/>
            <person name="Martinez Fernandez S."/>
            <person name="Herron P.R."/>
        </authorList>
    </citation>
    <scope>NUCLEOTIDE SEQUENCE [LARGE SCALE GENOMIC DNA]</scope>
    <source>
        <strain evidence="3">DSM 41896</strain>
    </source>
</reference>
<organism evidence="2 3">
    <name type="scientific">Streptomyces phaeoluteigriseus</name>
    <dbReference type="NCBI Taxonomy" id="114686"/>
    <lineage>
        <taxon>Bacteria</taxon>
        <taxon>Bacillati</taxon>
        <taxon>Actinomycetota</taxon>
        <taxon>Actinomycetes</taxon>
        <taxon>Kitasatosporales</taxon>
        <taxon>Streptomycetaceae</taxon>
        <taxon>Streptomyces</taxon>
        <taxon>Streptomyces aurantiacus group</taxon>
    </lineage>
</organism>
<dbReference type="InterPro" id="IPR029052">
    <property type="entry name" value="Metallo-depent_PP-like"/>
</dbReference>
<gene>
    <name evidence="2" type="ORF">BM536_000070</name>
</gene>
<dbReference type="Pfam" id="PF00149">
    <property type="entry name" value="Metallophos"/>
    <property type="match status" value="1"/>
</dbReference>
<comment type="caution">
    <text evidence="2">The sequence shown here is derived from an EMBL/GenBank/DDBJ whole genome shotgun (WGS) entry which is preliminary data.</text>
</comment>
<dbReference type="GO" id="GO:0008419">
    <property type="term" value="F:RNA lariat debranching enzyme activity"/>
    <property type="evidence" value="ECO:0007669"/>
    <property type="project" value="TreeGrafter"/>
</dbReference>
<dbReference type="PANTHER" id="PTHR12849:SF0">
    <property type="entry name" value="LARIAT DEBRANCHING ENZYME"/>
    <property type="match status" value="1"/>
</dbReference>
<protein>
    <recommendedName>
        <fullName evidence="1">Calcineurin-like phosphoesterase domain-containing protein</fullName>
    </recommendedName>
</protein>
<sequence length="261" mass="28808">MIVAGDVHGEFELLAHTVARVAETIGTVDAVLAVGDVEANRDEEDAIGVHAPTKYRRVGDFPYVAQGILNIGAPLYFIGGNHEPWPALDAAGPGRWSEGAYFLGRAGVADVVGFQVAYLSGIYSPRVTDVPKARRTDIRDRGYYTWEELHQVRRAASRRGSVDFLLTHDWPSDIAATCGDRPIGRPELRQLCTELRPRWHFCGHMHYSYRASIGTTDVVCLGHIRTGPQGFAVVERDARGEVWLVELTAPFDHEPSHLPKG</sequence>